<proteinExistence type="predicted"/>
<dbReference type="OMA" id="VCCSKAT"/>
<accession>A0A078JA66</accession>
<feature type="compositionally biased region" description="Basic and acidic residues" evidence="1">
    <location>
        <begin position="20"/>
        <end position="31"/>
    </location>
</feature>
<reference evidence="2 3" key="1">
    <citation type="journal article" date="2014" name="Science">
        <title>Plant genetics. Early allopolyploid evolution in the post-Neolithic Brassica napus oilseed genome.</title>
        <authorList>
            <person name="Chalhoub B."/>
            <person name="Denoeud F."/>
            <person name="Liu S."/>
            <person name="Parkin I.A."/>
            <person name="Tang H."/>
            <person name="Wang X."/>
            <person name="Chiquet J."/>
            <person name="Belcram H."/>
            <person name="Tong C."/>
            <person name="Samans B."/>
            <person name="Correa M."/>
            <person name="Da Silva C."/>
            <person name="Just J."/>
            <person name="Falentin C."/>
            <person name="Koh C.S."/>
            <person name="Le Clainche I."/>
            <person name="Bernard M."/>
            <person name="Bento P."/>
            <person name="Noel B."/>
            <person name="Labadie K."/>
            <person name="Alberti A."/>
            <person name="Charles M."/>
            <person name="Arnaud D."/>
            <person name="Guo H."/>
            <person name="Daviaud C."/>
            <person name="Alamery S."/>
            <person name="Jabbari K."/>
            <person name="Zhao M."/>
            <person name="Edger P.P."/>
            <person name="Chelaifa H."/>
            <person name="Tack D."/>
            <person name="Lassalle G."/>
            <person name="Mestiri I."/>
            <person name="Schnel N."/>
            <person name="Le Paslier M.C."/>
            <person name="Fan G."/>
            <person name="Renault V."/>
            <person name="Bayer P.E."/>
            <person name="Golicz A.A."/>
            <person name="Manoli S."/>
            <person name="Lee T.H."/>
            <person name="Thi V.H."/>
            <person name="Chalabi S."/>
            <person name="Hu Q."/>
            <person name="Fan C."/>
            <person name="Tollenaere R."/>
            <person name="Lu Y."/>
            <person name="Battail C."/>
            <person name="Shen J."/>
            <person name="Sidebottom C.H."/>
            <person name="Wang X."/>
            <person name="Canaguier A."/>
            <person name="Chauveau A."/>
            <person name="Berard A."/>
            <person name="Deniot G."/>
            <person name="Guan M."/>
            <person name="Liu Z."/>
            <person name="Sun F."/>
            <person name="Lim Y.P."/>
            <person name="Lyons E."/>
            <person name="Town C.D."/>
            <person name="Bancroft I."/>
            <person name="Wang X."/>
            <person name="Meng J."/>
            <person name="Ma J."/>
            <person name="Pires J.C."/>
            <person name="King G.J."/>
            <person name="Brunel D."/>
            <person name="Delourme R."/>
            <person name="Renard M."/>
            <person name="Aury J.M."/>
            <person name="Adams K.L."/>
            <person name="Batley J."/>
            <person name="Snowdon R.J."/>
            <person name="Tost J."/>
            <person name="Edwards D."/>
            <person name="Zhou Y."/>
            <person name="Hua W."/>
            <person name="Sharpe A.G."/>
            <person name="Paterson A.H."/>
            <person name="Guan C."/>
            <person name="Wincker P."/>
        </authorList>
    </citation>
    <scope>NUCLEOTIDE SEQUENCE [LARGE SCALE GENOMIC DNA]</scope>
    <source>
        <strain evidence="3">cv. Darmor-bzh</strain>
    </source>
</reference>
<dbReference type="Proteomes" id="UP000028999">
    <property type="component" value="Unassembled WGS sequence"/>
</dbReference>
<dbReference type="AlphaFoldDB" id="A0A078JA66"/>
<evidence type="ECO:0000313" key="3">
    <source>
        <dbReference type="Proteomes" id="UP000028999"/>
    </source>
</evidence>
<dbReference type="EMBL" id="LK034173">
    <property type="protein sequence ID" value="CDY62637.1"/>
    <property type="molecule type" value="Genomic_DNA"/>
</dbReference>
<sequence length="76" mass="8294">MGVCCSKATGITVENGTEDSNEHRDREAEVRDTNDGAIIRSRGSSKHVSMAIKQGKKGINQDAMTVWEGLGFRVEK</sequence>
<name>A0A078JA66_BRANA</name>
<gene>
    <name evidence="2" type="primary">BnaCnng40640D</name>
    <name evidence="2" type="ORF">GSBRNA2T00036478001</name>
</gene>
<organism evidence="2 3">
    <name type="scientific">Brassica napus</name>
    <name type="common">Rape</name>
    <dbReference type="NCBI Taxonomy" id="3708"/>
    <lineage>
        <taxon>Eukaryota</taxon>
        <taxon>Viridiplantae</taxon>
        <taxon>Streptophyta</taxon>
        <taxon>Embryophyta</taxon>
        <taxon>Tracheophyta</taxon>
        <taxon>Spermatophyta</taxon>
        <taxon>Magnoliopsida</taxon>
        <taxon>eudicotyledons</taxon>
        <taxon>Gunneridae</taxon>
        <taxon>Pentapetalae</taxon>
        <taxon>rosids</taxon>
        <taxon>malvids</taxon>
        <taxon>Brassicales</taxon>
        <taxon>Brassicaceae</taxon>
        <taxon>Brassiceae</taxon>
        <taxon>Brassica</taxon>
    </lineage>
</organism>
<evidence type="ECO:0000256" key="1">
    <source>
        <dbReference type="SAM" id="MobiDB-lite"/>
    </source>
</evidence>
<keyword evidence="3" id="KW-1185">Reference proteome</keyword>
<feature type="region of interest" description="Disordered" evidence="1">
    <location>
        <begin position="1"/>
        <end position="31"/>
    </location>
</feature>
<dbReference type="PaxDb" id="3708-A0A078JA66"/>
<dbReference type="Gramene" id="CDY62637">
    <property type="protein sequence ID" value="CDY62637"/>
    <property type="gene ID" value="GSBRNA2T00036478001"/>
</dbReference>
<evidence type="ECO:0000313" key="2">
    <source>
        <dbReference type="EMBL" id="CDY62637.1"/>
    </source>
</evidence>
<protein>
    <submittedName>
        <fullName evidence="2">BnaCnng40640D protein</fullName>
    </submittedName>
</protein>